<dbReference type="AlphaFoldDB" id="A0A368DPG3"/>
<accession>A0A368DPG3</accession>
<gene>
    <name evidence="9" type="ORF">DBW71_04660</name>
</gene>
<dbReference type="InterPro" id="IPR036366">
    <property type="entry name" value="PGBDSf"/>
</dbReference>
<feature type="active site" description="Proton donor/acceptor" evidence="7">
    <location>
        <position position="333"/>
    </location>
</feature>
<evidence type="ECO:0000256" key="2">
    <source>
        <dbReference type="ARBA" id="ARBA00005992"/>
    </source>
</evidence>
<evidence type="ECO:0000256" key="3">
    <source>
        <dbReference type="ARBA" id="ARBA00022679"/>
    </source>
</evidence>
<dbReference type="InterPro" id="IPR005490">
    <property type="entry name" value="LD_TPept_cat_dom"/>
</dbReference>
<comment type="similarity">
    <text evidence="2">Belongs to the YkuD family.</text>
</comment>
<evidence type="ECO:0000259" key="8">
    <source>
        <dbReference type="PROSITE" id="PS52029"/>
    </source>
</evidence>
<dbReference type="GO" id="GO:0009252">
    <property type="term" value="P:peptidoglycan biosynthetic process"/>
    <property type="evidence" value="ECO:0007669"/>
    <property type="project" value="UniProtKB-UniPathway"/>
</dbReference>
<dbReference type="PROSITE" id="PS52029">
    <property type="entry name" value="LD_TPASE"/>
    <property type="match status" value="1"/>
</dbReference>
<dbReference type="InterPro" id="IPR052905">
    <property type="entry name" value="LD-transpeptidase_YkuD-like"/>
</dbReference>
<dbReference type="PANTHER" id="PTHR41533">
    <property type="entry name" value="L,D-TRANSPEPTIDASE HI_1667-RELATED"/>
    <property type="match status" value="1"/>
</dbReference>
<dbReference type="GO" id="GO:0004180">
    <property type="term" value="F:carboxypeptidase activity"/>
    <property type="evidence" value="ECO:0007669"/>
    <property type="project" value="UniProtKB-ARBA"/>
</dbReference>
<feature type="active site" description="Nucleophile" evidence="7">
    <location>
        <position position="352"/>
    </location>
</feature>
<sequence>MKLSYQTIVLYLIISVSFLLPMKSNASTEHNYFNILENTNENSLFIVENPTSNKVENNLQLNSVTRSATSGEIESLLSYNSYLSIQSAIKKYQQIKFTGGWPIYSYNPDLKIGDRSQQIIKLRQRLLITGDMEKNIGIQDVFDSFVEEGVKQFQSRHGLEANGNLNINTINALNQSVESKLKQLGANKIRLLNYLTNTNEKYVLVNIPSNNLSVIQDSRVIFESKVIVGKEDRQTPLINSNIYEVNFFPYWHVPKSIVQKDIIKAVLTDSNYLIKNNIFVYQDYYYKDPINPKYINWESEEPLLFKFRQNPGNTNSLGIAKINFANKHAVYLHDTPQKLLFNEDLRLYSSGCVRVQNIDDLIEVLLSENTNWNRSKLNQILDENETITFKLQKQVPIKIIYVSAWFSNGVTHFRKDIYGKDGIKKL</sequence>
<dbReference type="UniPathway" id="UPA00219"/>
<evidence type="ECO:0000256" key="4">
    <source>
        <dbReference type="ARBA" id="ARBA00022960"/>
    </source>
</evidence>
<comment type="pathway">
    <text evidence="1 7">Cell wall biogenesis; peptidoglycan biosynthesis.</text>
</comment>
<keyword evidence="4 7" id="KW-0133">Cell shape</keyword>
<dbReference type="GO" id="GO:0016740">
    <property type="term" value="F:transferase activity"/>
    <property type="evidence" value="ECO:0007669"/>
    <property type="project" value="UniProtKB-KW"/>
</dbReference>
<dbReference type="Pfam" id="PF03734">
    <property type="entry name" value="YkuD"/>
    <property type="match status" value="1"/>
</dbReference>
<dbReference type="Pfam" id="PF01471">
    <property type="entry name" value="PG_binding_1"/>
    <property type="match status" value="1"/>
</dbReference>
<dbReference type="EMBL" id="QOQD01000010">
    <property type="protein sequence ID" value="RCL73095.1"/>
    <property type="molecule type" value="Genomic_DNA"/>
</dbReference>
<dbReference type="InterPro" id="IPR036365">
    <property type="entry name" value="PGBD-like_sf"/>
</dbReference>
<dbReference type="Proteomes" id="UP000253570">
    <property type="component" value="Unassembled WGS sequence"/>
</dbReference>
<dbReference type="InterPro" id="IPR038063">
    <property type="entry name" value="Transpep_catalytic_dom"/>
</dbReference>
<evidence type="ECO:0000313" key="10">
    <source>
        <dbReference type="Proteomes" id="UP000253570"/>
    </source>
</evidence>
<name>A0A368DPG3_9PROT</name>
<reference evidence="9 10" key="1">
    <citation type="journal article" date="2018" name="Microbiome">
        <title>Fine metagenomic profile of the Mediterranean stratified and mixed water columns revealed by assembly and recruitment.</title>
        <authorList>
            <person name="Haro-Moreno J.M."/>
            <person name="Lopez-Perez M."/>
            <person name="De La Torre J.R."/>
            <person name="Picazo A."/>
            <person name="Camacho A."/>
            <person name="Rodriguez-Valera F."/>
        </authorList>
    </citation>
    <scope>NUCLEOTIDE SEQUENCE [LARGE SCALE GENOMIC DNA]</scope>
    <source>
        <strain evidence="9">MED-G57</strain>
    </source>
</reference>
<dbReference type="Gene3D" id="1.10.101.10">
    <property type="entry name" value="PGBD-like superfamily/PGBD"/>
    <property type="match status" value="1"/>
</dbReference>
<protein>
    <submittedName>
        <fullName evidence="9">Murein L,D-transpeptidase</fullName>
    </submittedName>
</protein>
<dbReference type="GO" id="GO:0008360">
    <property type="term" value="P:regulation of cell shape"/>
    <property type="evidence" value="ECO:0007669"/>
    <property type="project" value="UniProtKB-UniRule"/>
</dbReference>
<evidence type="ECO:0000256" key="7">
    <source>
        <dbReference type="PROSITE-ProRule" id="PRU01373"/>
    </source>
</evidence>
<keyword evidence="3" id="KW-0808">Transferase</keyword>
<keyword evidence="5 7" id="KW-0573">Peptidoglycan synthesis</keyword>
<dbReference type="Gene3D" id="2.40.440.10">
    <property type="entry name" value="L,D-transpeptidase catalytic domain-like"/>
    <property type="match status" value="1"/>
</dbReference>
<dbReference type="PANTHER" id="PTHR41533:SF1">
    <property type="entry name" value="L,D-TRANSPEPTIDASE YCBB-RELATED"/>
    <property type="match status" value="1"/>
</dbReference>
<dbReference type="SUPFAM" id="SSF47090">
    <property type="entry name" value="PGBD-like"/>
    <property type="match status" value="1"/>
</dbReference>
<evidence type="ECO:0000256" key="6">
    <source>
        <dbReference type="ARBA" id="ARBA00023316"/>
    </source>
</evidence>
<comment type="caution">
    <text evidence="9">The sequence shown here is derived from an EMBL/GenBank/DDBJ whole genome shotgun (WGS) entry which is preliminary data.</text>
</comment>
<evidence type="ECO:0000256" key="1">
    <source>
        <dbReference type="ARBA" id="ARBA00004752"/>
    </source>
</evidence>
<organism evidence="9 10">
    <name type="scientific">PS1 clade bacterium</name>
    <dbReference type="NCBI Taxonomy" id="2175152"/>
    <lineage>
        <taxon>Bacteria</taxon>
        <taxon>Pseudomonadati</taxon>
        <taxon>Pseudomonadota</taxon>
        <taxon>Alphaproteobacteria</taxon>
        <taxon>PS1 clade</taxon>
    </lineage>
</organism>
<evidence type="ECO:0000313" key="9">
    <source>
        <dbReference type="EMBL" id="RCL73095.1"/>
    </source>
</evidence>
<proteinExistence type="inferred from homology"/>
<feature type="domain" description="L,D-TPase catalytic" evidence="8">
    <location>
        <begin position="201"/>
        <end position="380"/>
    </location>
</feature>
<dbReference type="InterPro" id="IPR002477">
    <property type="entry name" value="Peptidoglycan-bd-like"/>
</dbReference>
<dbReference type="SUPFAM" id="SSF141523">
    <property type="entry name" value="L,D-transpeptidase catalytic domain-like"/>
    <property type="match status" value="1"/>
</dbReference>
<dbReference type="GO" id="GO:0071555">
    <property type="term" value="P:cell wall organization"/>
    <property type="evidence" value="ECO:0007669"/>
    <property type="project" value="UniProtKB-UniRule"/>
</dbReference>
<evidence type="ECO:0000256" key="5">
    <source>
        <dbReference type="ARBA" id="ARBA00022984"/>
    </source>
</evidence>
<dbReference type="CDD" id="cd16913">
    <property type="entry name" value="YkuD_like"/>
    <property type="match status" value="1"/>
</dbReference>
<keyword evidence="6 7" id="KW-0961">Cell wall biogenesis/degradation</keyword>